<sequence length="75" mass="8587">MSITEIKKMLNNLIEYEDCTIIHTIPGLIELCYSKESNAFQVTTFADGNVFSYYDVETASDVLYRALNPDKKEDL</sequence>
<organism evidence="1 2">
    <name type="scientific">Priestia endophytica DSM 13796</name>
    <dbReference type="NCBI Taxonomy" id="1121089"/>
    <lineage>
        <taxon>Bacteria</taxon>
        <taxon>Bacillati</taxon>
        <taxon>Bacillota</taxon>
        <taxon>Bacilli</taxon>
        <taxon>Bacillales</taxon>
        <taxon>Bacillaceae</taxon>
        <taxon>Priestia</taxon>
    </lineage>
</organism>
<evidence type="ECO:0000313" key="2">
    <source>
        <dbReference type="Proteomes" id="UP000182762"/>
    </source>
</evidence>
<name>A0A1I6BVF9_9BACI</name>
<evidence type="ECO:0000313" key="1">
    <source>
        <dbReference type="EMBL" id="SFQ84895.1"/>
    </source>
</evidence>
<dbReference type="Proteomes" id="UP000182762">
    <property type="component" value="Unassembled WGS sequence"/>
</dbReference>
<accession>A0A1I6BVF9</accession>
<evidence type="ECO:0008006" key="3">
    <source>
        <dbReference type="Google" id="ProtNLM"/>
    </source>
</evidence>
<proteinExistence type="predicted"/>
<dbReference type="RefSeq" id="WP_061804099.1">
    <property type="nucleotide sequence ID" value="NZ_FOXX01000014.1"/>
</dbReference>
<gene>
    <name evidence="1" type="ORF">SAMN02745910_04310</name>
</gene>
<protein>
    <recommendedName>
        <fullName evidence="3">KTSC domain-containing protein</fullName>
    </recommendedName>
</protein>
<reference evidence="1 2" key="1">
    <citation type="submission" date="2016-10" db="EMBL/GenBank/DDBJ databases">
        <authorList>
            <person name="Varghese N."/>
            <person name="Submissions S."/>
        </authorList>
    </citation>
    <scope>NUCLEOTIDE SEQUENCE [LARGE SCALE GENOMIC DNA]</scope>
    <source>
        <strain evidence="1 2">DSM 13796</strain>
    </source>
</reference>
<dbReference type="EMBL" id="FOXX01000014">
    <property type="protein sequence ID" value="SFQ84895.1"/>
    <property type="molecule type" value="Genomic_DNA"/>
</dbReference>
<dbReference type="GeneID" id="93712853"/>
<comment type="caution">
    <text evidence="1">The sequence shown here is derived from an EMBL/GenBank/DDBJ whole genome shotgun (WGS) entry which is preliminary data.</text>
</comment>
<keyword evidence="2" id="KW-1185">Reference proteome</keyword>